<name>A0A1N6FFR5_9FLAO</name>
<evidence type="ECO:0000259" key="5">
    <source>
        <dbReference type="PROSITE" id="PS50893"/>
    </source>
</evidence>
<dbReference type="STRING" id="59733.SAMN05421769_1271"/>
<sequence>MSFFISIFVKIFHCTMSLQVINLTKKFGEQTALNNININIDKSEIIGLLGPNGAGKSTLMKSIVGALKIDEGEIIFNGKNISEYEIESKKNIGFLPENNPLYLEMYVKEYLQFVANIHKISEARVDEVIELVGITPEKSKKIGQLSKGYKQRVGLAQAIIHQPDLLILDEPTNGLDPNQILEIRNVVKEIGKEKTVLLSTHIMQEVEALCTRVILIHQGNIIQDCNINDFKGKFESLEDAFASYTQDFKVEVETKA</sequence>
<keyword evidence="4" id="KW-0067">ATP-binding</keyword>
<dbReference type="Gene3D" id="3.40.50.300">
    <property type="entry name" value="P-loop containing nucleotide triphosphate hydrolases"/>
    <property type="match status" value="1"/>
</dbReference>
<dbReference type="Proteomes" id="UP000184782">
    <property type="component" value="Unassembled WGS sequence"/>
</dbReference>
<evidence type="ECO:0000256" key="2">
    <source>
        <dbReference type="ARBA" id="ARBA00022448"/>
    </source>
</evidence>
<dbReference type="PANTHER" id="PTHR43335">
    <property type="entry name" value="ABC TRANSPORTER, ATP-BINDING PROTEIN"/>
    <property type="match status" value="1"/>
</dbReference>
<evidence type="ECO:0000256" key="3">
    <source>
        <dbReference type="ARBA" id="ARBA00022741"/>
    </source>
</evidence>
<dbReference type="GO" id="GO:0005524">
    <property type="term" value="F:ATP binding"/>
    <property type="evidence" value="ECO:0007669"/>
    <property type="project" value="UniProtKB-KW"/>
</dbReference>
<protein>
    <submittedName>
        <fullName evidence="6">Protein involved in gliding motility GldA</fullName>
    </submittedName>
</protein>
<evidence type="ECO:0000313" key="7">
    <source>
        <dbReference type="Proteomes" id="UP000184782"/>
    </source>
</evidence>
<dbReference type="InterPro" id="IPR003439">
    <property type="entry name" value="ABC_transporter-like_ATP-bd"/>
</dbReference>
<accession>A0A1N6FFR5</accession>
<evidence type="ECO:0000256" key="1">
    <source>
        <dbReference type="ARBA" id="ARBA00005417"/>
    </source>
</evidence>
<evidence type="ECO:0000256" key="4">
    <source>
        <dbReference type="ARBA" id="ARBA00022840"/>
    </source>
</evidence>
<dbReference type="CDD" id="cd03230">
    <property type="entry name" value="ABC_DR_subfamily_A"/>
    <property type="match status" value="1"/>
</dbReference>
<dbReference type="SMART" id="SM00382">
    <property type="entry name" value="AAA"/>
    <property type="match status" value="1"/>
</dbReference>
<dbReference type="PROSITE" id="PS50893">
    <property type="entry name" value="ABC_TRANSPORTER_2"/>
    <property type="match status" value="1"/>
</dbReference>
<dbReference type="SUPFAM" id="SSF52540">
    <property type="entry name" value="P-loop containing nucleoside triphosphate hydrolases"/>
    <property type="match status" value="1"/>
</dbReference>
<feature type="domain" description="ABC transporter" evidence="5">
    <location>
        <begin position="18"/>
        <end position="243"/>
    </location>
</feature>
<proteinExistence type="inferred from homology"/>
<organism evidence="6 7">
    <name type="scientific">Chryseobacterium scophthalmum</name>
    <dbReference type="NCBI Taxonomy" id="59733"/>
    <lineage>
        <taxon>Bacteria</taxon>
        <taxon>Pseudomonadati</taxon>
        <taxon>Bacteroidota</taxon>
        <taxon>Flavobacteriia</taxon>
        <taxon>Flavobacteriales</taxon>
        <taxon>Weeksellaceae</taxon>
        <taxon>Chryseobacterium group</taxon>
        <taxon>Chryseobacterium</taxon>
    </lineage>
</organism>
<dbReference type="EMBL" id="FSRQ01000001">
    <property type="protein sequence ID" value="SIN94133.1"/>
    <property type="molecule type" value="Genomic_DNA"/>
</dbReference>
<dbReference type="PANTHER" id="PTHR43335:SF4">
    <property type="entry name" value="ABC TRANSPORTER, ATP-BINDING PROTEIN"/>
    <property type="match status" value="1"/>
</dbReference>
<comment type="similarity">
    <text evidence="1">Belongs to the ABC transporter superfamily.</text>
</comment>
<reference evidence="7" key="1">
    <citation type="submission" date="2016-12" db="EMBL/GenBank/DDBJ databases">
        <authorList>
            <person name="Varghese N."/>
            <person name="Submissions S."/>
        </authorList>
    </citation>
    <scope>NUCLEOTIDE SEQUENCE [LARGE SCALE GENOMIC DNA]</scope>
    <source>
        <strain evidence="7">DSM 16779</strain>
    </source>
</reference>
<keyword evidence="3" id="KW-0547">Nucleotide-binding</keyword>
<keyword evidence="2" id="KW-0813">Transport</keyword>
<dbReference type="InterPro" id="IPR027417">
    <property type="entry name" value="P-loop_NTPase"/>
</dbReference>
<keyword evidence="7" id="KW-1185">Reference proteome</keyword>
<dbReference type="InterPro" id="IPR003593">
    <property type="entry name" value="AAA+_ATPase"/>
</dbReference>
<evidence type="ECO:0000313" key="6">
    <source>
        <dbReference type="EMBL" id="SIN94133.1"/>
    </source>
</evidence>
<dbReference type="AlphaFoldDB" id="A0A1N6FFR5"/>
<gene>
    <name evidence="6" type="ORF">SAMN05421769_1271</name>
</gene>
<dbReference type="GO" id="GO:0016887">
    <property type="term" value="F:ATP hydrolysis activity"/>
    <property type="evidence" value="ECO:0007669"/>
    <property type="project" value="InterPro"/>
</dbReference>
<dbReference type="Pfam" id="PF00005">
    <property type="entry name" value="ABC_tran"/>
    <property type="match status" value="1"/>
</dbReference>